<evidence type="ECO:0000313" key="6">
    <source>
        <dbReference type="Proteomes" id="UP000244906"/>
    </source>
</evidence>
<dbReference type="PROSITE" id="PS50994">
    <property type="entry name" value="INTEGRASE"/>
    <property type="match status" value="1"/>
</dbReference>
<dbReference type="EMBL" id="QDDL01000001">
    <property type="protein sequence ID" value="PVZ72521.1"/>
    <property type="molecule type" value="Genomic_DNA"/>
</dbReference>
<organism evidence="4 6">
    <name type="scientific">Pelagibaculum spongiae</name>
    <dbReference type="NCBI Taxonomy" id="2080658"/>
    <lineage>
        <taxon>Bacteria</taxon>
        <taxon>Pseudomonadati</taxon>
        <taxon>Pseudomonadota</taxon>
        <taxon>Gammaproteobacteria</taxon>
        <taxon>Oceanospirillales</taxon>
        <taxon>Pelagibaculum</taxon>
    </lineage>
</organism>
<keyword evidence="6" id="KW-1185">Reference proteome</keyword>
<dbReference type="Gene3D" id="3.30.420.10">
    <property type="entry name" value="Ribonuclease H-like superfamily/Ribonuclease H"/>
    <property type="match status" value="1"/>
</dbReference>
<comment type="caution">
    <text evidence="4">The sequence shown here is derived from an EMBL/GenBank/DDBJ whole genome shotgun (WGS) entry which is preliminary data.</text>
</comment>
<sequence>MPSYSEERKHAVLKRLLPPQSLSIPVLAKEEGISEAALYNWRKRFNLSGHPMPEKHLSSEQWSAEAKFAVVLATASFNEAELSEYCREKGLYPNQIKQWKQACIHGNQSAEKASKAPRKTLKEKTDEKKIKKLEKELRRKDKALAEASTLLILFKKARCLVRNRQRGQLTSLAQRQQCLEWFHQAITEGARRRQAADILNISLKTLNRWQDKAGKTIEDQRPLVVKDMPANKLSKEEEKTILNISNQKEFSRLPPCQIVPTLADRGTYIASESSWYRVLRRNGQLTHRGRSKKPHKRRKPTTHIATSANQVWTWDISYLPSRTKGLFWYLYLIVDIYSRKIVGWEVYEVESGEYAKVLVARTLLSENCLKNPPVLHSDNGAPMKSFTFKARLEELGVGSSYSRPRVSNDNPYSESLFRTVKYCPEYPSSGFATLDDARSWMLKFARWYNHEHRHSGIKFVTPHQRHNNEDKQLLEKRVAVYELAKSEHPERWPGAIRDWSHINEVALNPERERAGIN</sequence>
<dbReference type="EMBL" id="QDDL01000002">
    <property type="protein sequence ID" value="PVZ70175.1"/>
    <property type="molecule type" value="Genomic_DNA"/>
</dbReference>
<dbReference type="OrthoDB" id="9813126at2"/>
<dbReference type="GO" id="GO:0015074">
    <property type="term" value="P:DNA integration"/>
    <property type="evidence" value="ECO:0007669"/>
    <property type="project" value="InterPro"/>
</dbReference>
<dbReference type="PANTHER" id="PTHR46889:SF4">
    <property type="entry name" value="TRANSPOSASE INSO FOR INSERTION SEQUENCE ELEMENT IS911B-RELATED"/>
    <property type="match status" value="1"/>
</dbReference>
<dbReference type="InterPro" id="IPR001584">
    <property type="entry name" value="Integrase_cat-core"/>
</dbReference>
<dbReference type="PANTHER" id="PTHR46889">
    <property type="entry name" value="TRANSPOSASE INSF FOR INSERTION SEQUENCE IS3B-RELATED"/>
    <property type="match status" value="1"/>
</dbReference>
<gene>
    <name evidence="5" type="ORF">DC094_05835</name>
    <name evidence="3" type="ORF">DC094_06115</name>
    <name evidence="4" type="ORF">DC094_08580</name>
</gene>
<evidence type="ECO:0000313" key="5">
    <source>
        <dbReference type="EMBL" id="PVZ72521.1"/>
    </source>
</evidence>
<dbReference type="InterPro" id="IPR012337">
    <property type="entry name" value="RNaseH-like_sf"/>
</dbReference>
<dbReference type="EMBL" id="QDDL01000002">
    <property type="protein sequence ID" value="PVZ70622.1"/>
    <property type="molecule type" value="Genomic_DNA"/>
</dbReference>
<dbReference type="InterPro" id="IPR009057">
    <property type="entry name" value="Homeodomain-like_sf"/>
</dbReference>
<dbReference type="SUPFAM" id="SSF46689">
    <property type="entry name" value="Homeodomain-like"/>
    <property type="match status" value="1"/>
</dbReference>
<proteinExistence type="predicted"/>
<reference evidence="4 6" key="1">
    <citation type="submission" date="2018-04" db="EMBL/GenBank/DDBJ databases">
        <title>Thalassorhabdus spongiae gen. nov., sp. nov., isolated from a marine sponge in South-West Iceland.</title>
        <authorList>
            <person name="Knobloch S."/>
            <person name="Daussin A."/>
            <person name="Johannsson R."/>
            <person name="Marteinsson V.T."/>
        </authorList>
    </citation>
    <scope>NUCLEOTIDE SEQUENCE [LARGE SCALE GENOMIC DNA]</scope>
    <source>
        <strain evidence="4 6">Hp12</strain>
    </source>
</reference>
<evidence type="ECO:0000256" key="1">
    <source>
        <dbReference type="SAM" id="Coils"/>
    </source>
</evidence>
<feature type="domain" description="Integrase catalytic" evidence="2">
    <location>
        <begin position="296"/>
        <end position="470"/>
    </location>
</feature>
<dbReference type="InterPro" id="IPR050900">
    <property type="entry name" value="Transposase_IS3/IS150/IS904"/>
</dbReference>
<protein>
    <submittedName>
        <fullName evidence="4">IS3 family transposase</fullName>
    </submittedName>
</protein>
<dbReference type="RefSeq" id="WP_116686107.1">
    <property type="nucleotide sequence ID" value="NZ_CAWNYD010000001.1"/>
</dbReference>
<keyword evidence="1" id="KW-0175">Coiled coil</keyword>
<dbReference type="Proteomes" id="UP000244906">
    <property type="component" value="Unassembled WGS sequence"/>
</dbReference>
<dbReference type="NCBIfam" id="NF033516">
    <property type="entry name" value="transpos_IS3"/>
    <property type="match status" value="1"/>
</dbReference>
<dbReference type="InterPro" id="IPR048020">
    <property type="entry name" value="Transpos_IS3"/>
</dbReference>
<feature type="coiled-coil region" evidence="1">
    <location>
        <begin position="123"/>
        <end position="150"/>
    </location>
</feature>
<evidence type="ECO:0000313" key="3">
    <source>
        <dbReference type="EMBL" id="PVZ70175.1"/>
    </source>
</evidence>
<evidence type="ECO:0000313" key="4">
    <source>
        <dbReference type="EMBL" id="PVZ70622.1"/>
    </source>
</evidence>
<dbReference type="GO" id="GO:0003676">
    <property type="term" value="F:nucleic acid binding"/>
    <property type="evidence" value="ECO:0007669"/>
    <property type="project" value="InterPro"/>
</dbReference>
<dbReference type="AlphaFoldDB" id="A0A2V1H2E9"/>
<dbReference type="Pfam" id="PF00665">
    <property type="entry name" value="rve"/>
    <property type="match status" value="1"/>
</dbReference>
<name>A0A2V1H2E9_9GAMM</name>
<accession>A0A2V1H2E9</accession>
<evidence type="ECO:0000259" key="2">
    <source>
        <dbReference type="PROSITE" id="PS50994"/>
    </source>
</evidence>
<dbReference type="SUPFAM" id="SSF53098">
    <property type="entry name" value="Ribonuclease H-like"/>
    <property type="match status" value="1"/>
</dbReference>
<dbReference type="InterPro" id="IPR036397">
    <property type="entry name" value="RNaseH_sf"/>
</dbReference>